<comment type="similarity">
    <text evidence="5">Belongs to the HIPP family.</text>
</comment>
<evidence type="ECO:0000313" key="9">
    <source>
        <dbReference type="Proteomes" id="UP001293593"/>
    </source>
</evidence>
<accession>A0AAE1N586</accession>
<keyword evidence="3" id="KW-0449">Lipoprotein</keyword>
<dbReference type="PROSITE" id="PS50846">
    <property type="entry name" value="HMA_2"/>
    <property type="match status" value="1"/>
</dbReference>
<gene>
    <name evidence="8" type="ORF">QN277_000035</name>
</gene>
<dbReference type="SUPFAM" id="SSF55008">
    <property type="entry name" value="HMA, heavy metal-associated domain"/>
    <property type="match status" value="1"/>
</dbReference>
<name>A0AAE1N586_9FABA</name>
<dbReference type="EMBL" id="JAWXYG010000001">
    <property type="protein sequence ID" value="KAK4283032.1"/>
    <property type="molecule type" value="Genomic_DNA"/>
</dbReference>
<evidence type="ECO:0000256" key="5">
    <source>
        <dbReference type="ARBA" id="ARBA00024045"/>
    </source>
</evidence>
<dbReference type="InterPro" id="IPR051863">
    <property type="entry name" value="HIPP"/>
</dbReference>
<reference evidence="8" key="1">
    <citation type="submission" date="2023-10" db="EMBL/GenBank/DDBJ databases">
        <title>Chromosome-level genome of the transformable northern wattle, Acacia crassicarpa.</title>
        <authorList>
            <person name="Massaro I."/>
            <person name="Sinha N.R."/>
            <person name="Poethig S."/>
            <person name="Leichty A.R."/>
        </authorList>
    </citation>
    <scope>NUCLEOTIDE SEQUENCE</scope>
    <source>
        <strain evidence="8">Acra3RX</strain>
        <tissue evidence="8">Leaf</tissue>
    </source>
</reference>
<evidence type="ECO:0000256" key="1">
    <source>
        <dbReference type="ARBA" id="ARBA00022481"/>
    </source>
</evidence>
<dbReference type="Proteomes" id="UP001293593">
    <property type="component" value="Unassembled WGS sequence"/>
</dbReference>
<evidence type="ECO:0000259" key="7">
    <source>
        <dbReference type="PROSITE" id="PS50846"/>
    </source>
</evidence>
<sequence>MKKVVLKVELYDDRIKQKAMKAVSGIAGVESVSVNMAEKTLTLIGDIDPVHAVGKLRKLSHTDIVSVGPAKEEKKKEEPKKEPKKEEAKKDQNKTDPKDVNGFYNYHYYYVSNVEENPNACVIF</sequence>
<dbReference type="PANTHER" id="PTHR45811:SF80">
    <property type="entry name" value="COPPER TRANSPORT PROTEIN FAMILY-RELATED"/>
    <property type="match status" value="1"/>
</dbReference>
<dbReference type="AlphaFoldDB" id="A0AAE1N586"/>
<feature type="region of interest" description="Disordered" evidence="6">
    <location>
        <begin position="67"/>
        <end position="102"/>
    </location>
</feature>
<keyword evidence="9" id="KW-1185">Reference proteome</keyword>
<comment type="caution">
    <text evidence="8">The sequence shown here is derived from an EMBL/GenBank/DDBJ whole genome shotgun (WGS) entry which is preliminary data.</text>
</comment>
<evidence type="ECO:0000256" key="3">
    <source>
        <dbReference type="ARBA" id="ARBA00023288"/>
    </source>
</evidence>
<keyword evidence="1" id="KW-0488">Methylation</keyword>
<feature type="compositionally biased region" description="Basic and acidic residues" evidence="6">
    <location>
        <begin position="70"/>
        <end position="99"/>
    </location>
</feature>
<dbReference type="InterPro" id="IPR036163">
    <property type="entry name" value="HMA_dom_sf"/>
</dbReference>
<evidence type="ECO:0000256" key="2">
    <source>
        <dbReference type="ARBA" id="ARBA00022723"/>
    </source>
</evidence>
<keyword evidence="4" id="KW-0636">Prenylation</keyword>
<dbReference type="Pfam" id="PF00403">
    <property type="entry name" value="HMA"/>
    <property type="match status" value="1"/>
</dbReference>
<evidence type="ECO:0000256" key="6">
    <source>
        <dbReference type="SAM" id="MobiDB-lite"/>
    </source>
</evidence>
<evidence type="ECO:0000313" key="8">
    <source>
        <dbReference type="EMBL" id="KAK4283032.1"/>
    </source>
</evidence>
<keyword evidence="2" id="KW-0479">Metal-binding</keyword>
<dbReference type="PANTHER" id="PTHR45811">
    <property type="entry name" value="COPPER TRANSPORT PROTEIN FAMILY-RELATED"/>
    <property type="match status" value="1"/>
</dbReference>
<protein>
    <recommendedName>
        <fullName evidence="7">HMA domain-containing protein</fullName>
    </recommendedName>
</protein>
<dbReference type="Gene3D" id="3.30.70.100">
    <property type="match status" value="1"/>
</dbReference>
<dbReference type="GO" id="GO:0046872">
    <property type="term" value="F:metal ion binding"/>
    <property type="evidence" value="ECO:0007669"/>
    <property type="project" value="UniProtKB-KW"/>
</dbReference>
<proteinExistence type="inferred from homology"/>
<dbReference type="InterPro" id="IPR006121">
    <property type="entry name" value="HMA_dom"/>
</dbReference>
<evidence type="ECO:0000256" key="4">
    <source>
        <dbReference type="ARBA" id="ARBA00023289"/>
    </source>
</evidence>
<feature type="domain" description="HMA" evidence="7">
    <location>
        <begin position="1"/>
        <end position="68"/>
    </location>
</feature>
<organism evidence="8 9">
    <name type="scientific">Acacia crassicarpa</name>
    <name type="common">northern wattle</name>
    <dbReference type="NCBI Taxonomy" id="499986"/>
    <lineage>
        <taxon>Eukaryota</taxon>
        <taxon>Viridiplantae</taxon>
        <taxon>Streptophyta</taxon>
        <taxon>Embryophyta</taxon>
        <taxon>Tracheophyta</taxon>
        <taxon>Spermatophyta</taxon>
        <taxon>Magnoliopsida</taxon>
        <taxon>eudicotyledons</taxon>
        <taxon>Gunneridae</taxon>
        <taxon>Pentapetalae</taxon>
        <taxon>rosids</taxon>
        <taxon>fabids</taxon>
        <taxon>Fabales</taxon>
        <taxon>Fabaceae</taxon>
        <taxon>Caesalpinioideae</taxon>
        <taxon>mimosoid clade</taxon>
        <taxon>Acacieae</taxon>
        <taxon>Acacia</taxon>
    </lineage>
</organism>